<feature type="transmembrane region" description="Helical" evidence="6">
    <location>
        <begin position="255"/>
        <end position="274"/>
    </location>
</feature>
<accession>A8F8N6</accession>
<evidence type="ECO:0000313" key="9">
    <source>
        <dbReference type="Proteomes" id="UP000002016"/>
    </source>
</evidence>
<evidence type="ECO:0000313" key="8">
    <source>
        <dbReference type="EMBL" id="ABV34520.1"/>
    </source>
</evidence>
<keyword evidence="9" id="KW-1185">Reference proteome</keyword>
<dbReference type="KEGG" id="tle:Tlet_1966"/>
<sequence>MKKIQAITLLFTVTMIWGLTFPVQKIALDGANPFFYNFLRFIVSFFLSLLFFRKKPSWGKGLILGLFLAIAYASQTSGLKITSSTKSGFITSLYIPLVPFFSYIVEMIKPTLIQFLTFLVSIFGLYMLNDPSRDPFNIGDLLTLVCAVSFAIHVVLITHFTKRSDVDEISLIAPQFLLTALINLCLTPLGGGLKISMEFIFAMVFSALLATIFALWVQLKFQKEVGSNVSALIYVGEPVFAAIFSFLILSEKLSFLQISGMILLICAIIFGIAYKRDSGGD</sequence>
<evidence type="ECO:0000256" key="5">
    <source>
        <dbReference type="ARBA" id="ARBA00023136"/>
    </source>
</evidence>
<keyword evidence="2" id="KW-1003">Cell membrane</keyword>
<evidence type="ECO:0000259" key="7">
    <source>
        <dbReference type="Pfam" id="PF00892"/>
    </source>
</evidence>
<feature type="transmembrane region" description="Helical" evidence="6">
    <location>
        <begin position="59"/>
        <end position="75"/>
    </location>
</feature>
<dbReference type="PANTHER" id="PTHR42920:SF5">
    <property type="entry name" value="EAMA DOMAIN-CONTAINING PROTEIN"/>
    <property type="match status" value="1"/>
</dbReference>
<feature type="transmembrane region" description="Helical" evidence="6">
    <location>
        <begin position="87"/>
        <end position="105"/>
    </location>
</feature>
<feature type="domain" description="EamA" evidence="7">
    <location>
        <begin position="6"/>
        <end position="129"/>
    </location>
</feature>
<protein>
    <recommendedName>
        <fullName evidence="7">EamA domain-containing protein</fullName>
    </recommendedName>
</protein>
<reference evidence="8 9" key="1">
    <citation type="submission" date="2007-08" db="EMBL/GenBank/DDBJ databases">
        <title>Complete sequence of Thermotoga lettingae TMO.</title>
        <authorList>
            <consortium name="US DOE Joint Genome Institute"/>
            <person name="Copeland A."/>
            <person name="Lucas S."/>
            <person name="Lapidus A."/>
            <person name="Barry K."/>
            <person name="Glavina del Rio T."/>
            <person name="Dalin E."/>
            <person name="Tice H."/>
            <person name="Pitluck S."/>
            <person name="Foster B."/>
            <person name="Bruce D."/>
            <person name="Schmutz J."/>
            <person name="Larimer F."/>
            <person name="Land M."/>
            <person name="Hauser L."/>
            <person name="Kyrpides N."/>
            <person name="Mikhailova N."/>
            <person name="Nelson K."/>
            <person name="Gogarten J.P."/>
            <person name="Noll K."/>
            <person name="Richardson P."/>
        </authorList>
    </citation>
    <scope>NUCLEOTIDE SEQUENCE [LARGE SCALE GENOMIC DNA]</scope>
    <source>
        <strain evidence="9">ATCC BAA-301 / DSM 14385 / NBRC 107922 / TMO</strain>
    </source>
</reference>
<comment type="subcellular location">
    <subcellularLocation>
        <location evidence="1">Cell membrane</location>
        <topology evidence="1">Multi-pass membrane protein</topology>
    </subcellularLocation>
</comment>
<feature type="transmembrane region" description="Helical" evidence="6">
    <location>
        <begin position="112"/>
        <end position="129"/>
    </location>
</feature>
<feature type="transmembrane region" description="Helical" evidence="6">
    <location>
        <begin position="231"/>
        <end position="249"/>
    </location>
</feature>
<reference evidence="8 9" key="2">
    <citation type="journal article" date="2009" name="Proc. Natl. Acad. Sci. U.S.A.">
        <title>On the chimeric nature, thermophilic origin, and phylogenetic placement of the Thermotogales.</title>
        <authorList>
            <person name="Zhaxybayeva O."/>
            <person name="Swithers K.S."/>
            <person name="Lapierre P."/>
            <person name="Fournier G.P."/>
            <person name="Bickhart D.M."/>
            <person name="DeBoy R.T."/>
            <person name="Nelson K.E."/>
            <person name="Nesbo C.L."/>
            <person name="Doolittle W.F."/>
            <person name="Gogarten J.P."/>
            <person name="Noll K.M."/>
        </authorList>
    </citation>
    <scope>NUCLEOTIDE SEQUENCE [LARGE SCALE GENOMIC DNA]</scope>
    <source>
        <strain evidence="9">ATCC BAA-301 / DSM 14385 / NBRC 107922 / TMO</strain>
    </source>
</reference>
<feature type="transmembrane region" description="Helical" evidence="6">
    <location>
        <begin position="34"/>
        <end position="52"/>
    </location>
</feature>
<organism evidence="8 9">
    <name type="scientific">Pseudothermotoga lettingae (strain ATCC BAA-301 / DSM 14385 / NBRC 107922 / TMO)</name>
    <name type="common">Thermotoga lettingae</name>
    <dbReference type="NCBI Taxonomy" id="416591"/>
    <lineage>
        <taxon>Bacteria</taxon>
        <taxon>Thermotogati</taxon>
        <taxon>Thermotogota</taxon>
        <taxon>Thermotogae</taxon>
        <taxon>Thermotogales</taxon>
        <taxon>Thermotogaceae</taxon>
        <taxon>Pseudothermotoga</taxon>
    </lineage>
</organism>
<evidence type="ECO:0000256" key="1">
    <source>
        <dbReference type="ARBA" id="ARBA00004651"/>
    </source>
</evidence>
<dbReference type="SUPFAM" id="SSF103481">
    <property type="entry name" value="Multidrug resistance efflux transporter EmrE"/>
    <property type="match status" value="2"/>
</dbReference>
<dbReference type="GO" id="GO:0005886">
    <property type="term" value="C:plasma membrane"/>
    <property type="evidence" value="ECO:0007669"/>
    <property type="project" value="UniProtKB-SubCell"/>
</dbReference>
<dbReference type="InterPro" id="IPR051258">
    <property type="entry name" value="Diverse_Substrate_Transporter"/>
</dbReference>
<feature type="domain" description="EamA" evidence="7">
    <location>
        <begin position="138"/>
        <end position="270"/>
    </location>
</feature>
<feature type="transmembrane region" description="Helical" evidence="6">
    <location>
        <begin position="172"/>
        <end position="193"/>
    </location>
</feature>
<dbReference type="STRING" id="416591.Tlet_1966"/>
<dbReference type="AlphaFoldDB" id="A8F8N6"/>
<feature type="transmembrane region" description="Helical" evidence="6">
    <location>
        <begin position="199"/>
        <end position="219"/>
    </location>
</feature>
<keyword evidence="5 6" id="KW-0472">Membrane</keyword>
<keyword evidence="4 6" id="KW-1133">Transmembrane helix</keyword>
<evidence type="ECO:0000256" key="4">
    <source>
        <dbReference type="ARBA" id="ARBA00022989"/>
    </source>
</evidence>
<evidence type="ECO:0000256" key="3">
    <source>
        <dbReference type="ARBA" id="ARBA00022692"/>
    </source>
</evidence>
<keyword evidence="3 6" id="KW-0812">Transmembrane</keyword>
<dbReference type="HOGENOM" id="CLU_033863_21_3_0"/>
<dbReference type="RefSeq" id="WP_012003996.1">
    <property type="nucleotide sequence ID" value="NC_009828.1"/>
</dbReference>
<proteinExistence type="predicted"/>
<dbReference type="Pfam" id="PF00892">
    <property type="entry name" value="EamA"/>
    <property type="match status" value="2"/>
</dbReference>
<dbReference type="EMBL" id="CP000812">
    <property type="protein sequence ID" value="ABV34520.1"/>
    <property type="molecule type" value="Genomic_DNA"/>
</dbReference>
<feature type="transmembrane region" description="Helical" evidence="6">
    <location>
        <begin position="141"/>
        <end position="160"/>
    </location>
</feature>
<dbReference type="InterPro" id="IPR037185">
    <property type="entry name" value="EmrE-like"/>
</dbReference>
<dbReference type="InterPro" id="IPR000620">
    <property type="entry name" value="EamA_dom"/>
</dbReference>
<name>A8F8N6_PSELT</name>
<dbReference type="eggNOG" id="COG0697">
    <property type="taxonomic scope" value="Bacteria"/>
</dbReference>
<evidence type="ECO:0000256" key="6">
    <source>
        <dbReference type="SAM" id="Phobius"/>
    </source>
</evidence>
<dbReference type="Proteomes" id="UP000002016">
    <property type="component" value="Chromosome"/>
</dbReference>
<gene>
    <name evidence="8" type="ordered locus">Tlet_1966</name>
</gene>
<dbReference type="PANTHER" id="PTHR42920">
    <property type="entry name" value="OS03G0707200 PROTEIN-RELATED"/>
    <property type="match status" value="1"/>
</dbReference>
<evidence type="ECO:0000256" key="2">
    <source>
        <dbReference type="ARBA" id="ARBA00022475"/>
    </source>
</evidence>
<dbReference type="OrthoDB" id="9804865at2"/>